<gene>
    <name evidence="2" type="ORF">HRR80_007631</name>
</gene>
<protein>
    <recommendedName>
        <fullName evidence="4">Myb-like domain-containing protein</fullName>
    </recommendedName>
</protein>
<dbReference type="Gene3D" id="1.10.10.60">
    <property type="entry name" value="Homeodomain-like"/>
    <property type="match status" value="1"/>
</dbReference>
<feature type="compositionally biased region" description="Basic and acidic residues" evidence="1">
    <location>
        <begin position="99"/>
        <end position="127"/>
    </location>
</feature>
<evidence type="ECO:0000313" key="2">
    <source>
        <dbReference type="EMBL" id="KAJ8988215.1"/>
    </source>
</evidence>
<dbReference type="CDD" id="cd00167">
    <property type="entry name" value="SANT"/>
    <property type="match status" value="1"/>
</dbReference>
<comment type="caution">
    <text evidence="2">The sequence shown here is derived from an EMBL/GenBank/DDBJ whole genome shotgun (WGS) entry which is preliminary data.</text>
</comment>
<feature type="region of interest" description="Disordered" evidence="1">
    <location>
        <begin position="51"/>
        <end position="134"/>
    </location>
</feature>
<proteinExistence type="predicted"/>
<evidence type="ECO:0000313" key="3">
    <source>
        <dbReference type="Proteomes" id="UP001161757"/>
    </source>
</evidence>
<feature type="compositionally biased region" description="Polar residues" evidence="1">
    <location>
        <begin position="59"/>
        <end position="81"/>
    </location>
</feature>
<dbReference type="SUPFAM" id="SSF46689">
    <property type="entry name" value="Homeodomain-like"/>
    <property type="match status" value="1"/>
</dbReference>
<dbReference type="Proteomes" id="UP001161757">
    <property type="component" value="Unassembled WGS sequence"/>
</dbReference>
<dbReference type="InterPro" id="IPR009057">
    <property type="entry name" value="Homeodomain-like_sf"/>
</dbReference>
<name>A0AAN6IRU0_EXODE</name>
<dbReference type="AlphaFoldDB" id="A0AAN6IRU0"/>
<evidence type="ECO:0008006" key="4">
    <source>
        <dbReference type="Google" id="ProtNLM"/>
    </source>
</evidence>
<evidence type="ECO:0000256" key="1">
    <source>
        <dbReference type="SAM" id="MobiDB-lite"/>
    </source>
</evidence>
<reference evidence="2" key="1">
    <citation type="submission" date="2023-01" db="EMBL/GenBank/DDBJ databases">
        <title>Exophiala dermititidis isolated from Cystic Fibrosis Patient.</title>
        <authorList>
            <person name="Kurbessoian T."/>
            <person name="Crocker A."/>
            <person name="Murante D."/>
            <person name="Hogan D.A."/>
            <person name="Stajich J.E."/>
        </authorList>
    </citation>
    <scope>NUCLEOTIDE SEQUENCE</scope>
    <source>
        <strain evidence="2">Ex8</strain>
    </source>
</reference>
<dbReference type="EMBL" id="JAJGCB010000019">
    <property type="protein sequence ID" value="KAJ8988215.1"/>
    <property type="molecule type" value="Genomic_DNA"/>
</dbReference>
<sequence>MRGWNEATERKLLMCLVDHSAKPNWATIADAMGDDFTGEACRQKFYKLKKESEKLLGENDTNTAPKTPKTSARKTNPSSTGTKRKRRAPEEAETPTKLAKKEETPSKSSVKQELDDDVKVKPEHVSDNEYPGDE</sequence>
<dbReference type="InterPro" id="IPR001005">
    <property type="entry name" value="SANT/Myb"/>
</dbReference>
<organism evidence="2 3">
    <name type="scientific">Exophiala dermatitidis</name>
    <name type="common">Black yeast-like fungus</name>
    <name type="synonym">Wangiella dermatitidis</name>
    <dbReference type="NCBI Taxonomy" id="5970"/>
    <lineage>
        <taxon>Eukaryota</taxon>
        <taxon>Fungi</taxon>
        <taxon>Dikarya</taxon>
        <taxon>Ascomycota</taxon>
        <taxon>Pezizomycotina</taxon>
        <taxon>Eurotiomycetes</taxon>
        <taxon>Chaetothyriomycetidae</taxon>
        <taxon>Chaetothyriales</taxon>
        <taxon>Herpotrichiellaceae</taxon>
        <taxon>Exophiala</taxon>
    </lineage>
</organism>
<accession>A0AAN6IRU0</accession>